<sequence>MFRCCVAVQRRTAFFADALCLFKVDSEGEKRYNVPGNAASGFQRYPRAPRLKGRAKHTACFWVEKVVLSSEREAESGNVVGNKGCRSAAFRHLSLRSPVFLRIAGSPPPASSSSPLSSPSSSSPRWMDGAQLREVTCEDVRVESYGDPLQGGLGLGVLTRVPPGSPEP</sequence>
<evidence type="ECO:0000256" key="1">
    <source>
        <dbReference type="SAM" id="MobiDB-lite"/>
    </source>
</evidence>
<feature type="compositionally biased region" description="Low complexity" evidence="1">
    <location>
        <begin position="111"/>
        <end position="124"/>
    </location>
</feature>
<reference evidence="2 3" key="1">
    <citation type="submission" date="2019-04" db="EMBL/GenBank/DDBJ databases">
        <title>Chromosome genome assembly for Takifugu flavidus.</title>
        <authorList>
            <person name="Xiao S."/>
        </authorList>
    </citation>
    <scope>NUCLEOTIDE SEQUENCE [LARGE SCALE GENOMIC DNA]</scope>
    <source>
        <strain evidence="2">HTHZ2018</strain>
        <tissue evidence="2">Muscle</tissue>
    </source>
</reference>
<comment type="caution">
    <text evidence="2">The sequence shown here is derived from an EMBL/GenBank/DDBJ whole genome shotgun (WGS) entry which is preliminary data.</text>
</comment>
<protein>
    <submittedName>
        <fullName evidence="2">Uncharacterized protein</fullName>
    </submittedName>
</protein>
<gene>
    <name evidence="2" type="ORF">D4764_10G0006840</name>
</gene>
<feature type="region of interest" description="Disordered" evidence="1">
    <location>
        <begin position="147"/>
        <end position="168"/>
    </location>
</feature>
<name>A0A5C6PIM1_9TELE</name>
<dbReference type="AlphaFoldDB" id="A0A5C6PIM1"/>
<dbReference type="Proteomes" id="UP000324091">
    <property type="component" value="Chromosome 10"/>
</dbReference>
<keyword evidence="3" id="KW-1185">Reference proteome</keyword>
<dbReference type="EMBL" id="RHFK02000002">
    <property type="protein sequence ID" value="TWW79654.1"/>
    <property type="molecule type" value="Genomic_DNA"/>
</dbReference>
<organism evidence="2 3">
    <name type="scientific">Takifugu flavidus</name>
    <name type="common">sansaifugu</name>
    <dbReference type="NCBI Taxonomy" id="433684"/>
    <lineage>
        <taxon>Eukaryota</taxon>
        <taxon>Metazoa</taxon>
        <taxon>Chordata</taxon>
        <taxon>Craniata</taxon>
        <taxon>Vertebrata</taxon>
        <taxon>Euteleostomi</taxon>
        <taxon>Actinopterygii</taxon>
        <taxon>Neopterygii</taxon>
        <taxon>Teleostei</taxon>
        <taxon>Neoteleostei</taxon>
        <taxon>Acanthomorphata</taxon>
        <taxon>Eupercaria</taxon>
        <taxon>Tetraodontiformes</taxon>
        <taxon>Tetradontoidea</taxon>
        <taxon>Tetraodontidae</taxon>
        <taxon>Takifugu</taxon>
    </lineage>
</organism>
<proteinExistence type="predicted"/>
<evidence type="ECO:0000313" key="2">
    <source>
        <dbReference type="EMBL" id="TWW79654.1"/>
    </source>
</evidence>
<accession>A0A5C6PIM1</accession>
<evidence type="ECO:0000313" key="3">
    <source>
        <dbReference type="Proteomes" id="UP000324091"/>
    </source>
</evidence>
<feature type="region of interest" description="Disordered" evidence="1">
    <location>
        <begin position="106"/>
        <end position="130"/>
    </location>
</feature>